<dbReference type="SMART" id="SM00747">
    <property type="entry name" value="CFEM"/>
    <property type="match status" value="1"/>
</dbReference>
<comment type="subcellular location">
    <subcellularLocation>
        <location evidence="1">Cell membrane</location>
        <topology evidence="1">Lipid-anchor</topology>
        <topology evidence="1">GPI-anchor</topology>
    </subcellularLocation>
    <subcellularLocation>
        <location evidence="2">Secreted</location>
    </subcellularLocation>
</comment>
<evidence type="ECO:0000256" key="13">
    <source>
        <dbReference type="ARBA" id="ARBA00023180"/>
    </source>
</evidence>
<keyword evidence="10 15" id="KW-0408">Iron</keyword>
<feature type="region of interest" description="Disordered" evidence="16">
    <location>
        <begin position="124"/>
        <end position="148"/>
    </location>
</feature>
<comment type="caution">
    <text evidence="15">Lacks conserved residue(s) required for the propagation of feature annotation.</text>
</comment>
<keyword evidence="9 17" id="KW-0732">Signal</keyword>
<organism evidence="19 20">
    <name type="scientific">Lasiosphaeria ovina</name>
    <dbReference type="NCBI Taxonomy" id="92902"/>
    <lineage>
        <taxon>Eukaryota</taxon>
        <taxon>Fungi</taxon>
        <taxon>Dikarya</taxon>
        <taxon>Ascomycota</taxon>
        <taxon>Pezizomycotina</taxon>
        <taxon>Sordariomycetes</taxon>
        <taxon>Sordariomycetidae</taxon>
        <taxon>Sordariales</taxon>
        <taxon>Lasiosphaeriaceae</taxon>
        <taxon>Lasiosphaeria</taxon>
    </lineage>
</organism>
<evidence type="ECO:0000256" key="4">
    <source>
        <dbReference type="ARBA" id="ARBA00022475"/>
    </source>
</evidence>
<dbReference type="Proteomes" id="UP001287356">
    <property type="component" value="Unassembled WGS sequence"/>
</dbReference>
<feature type="compositionally biased region" description="Low complexity" evidence="16">
    <location>
        <begin position="129"/>
        <end position="139"/>
    </location>
</feature>
<dbReference type="GO" id="GO:0005886">
    <property type="term" value="C:plasma membrane"/>
    <property type="evidence" value="ECO:0007669"/>
    <property type="project" value="UniProtKB-SubCell"/>
</dbReference>
<dbReference type="PANTHER" id="PTHR37928:SF1">
    <property type="entry name" value="CFEM DOMAIN PROTEIN (AFU_ORTHOLOGUE AFUA_6G14090)"/>
    <property type="match status" value="1"/>
</dbReference>
<dbReference type="InterPro" id="IPR051735">
    <property type="entry name" value="CFEM_domain"/>
</dbReference>
<protein>
    <recommendedName>
        <fullName evidence="18">CFEM domain-containing protein</fullName>
    </recommendedName>
</protein>
<feature type="signal peptide" evidence="17">
    <location>
        <begin position="1"/>
        <end position="21"/>
    </location>
</feature>
<dbReference type="PANTHER" id="PTHR37928">
    <property type="entry name" value="CFEM DOMAIN PROTEIN (AFU_ORTHOLOGUE AFUA_6G14090)"/>
    <property type="match status" value="1"/>
</dbReference>
<reference evidence="19" key="1">
    <citation type="journal article" date="2023" name="Mol. Phylogenet. Evol.">
        <title>Genome-scale phylogeny and comparative genomics of the fungal order Sordariales.</title>
        <authorList>
            <person name="Hensen N."/>
            <person name="Bonometti L."/>
            <person name="Westerberg I."/>
            <person name="Brannstrom I.O."/>
            <person name="Guillou S."/>
            <person name="Cros-Aarteil S."/>
            <person name="Calhoun S."/>
            <person name="Haridas S."/>
            <person name="Kuo A."/>
            <person name="Mondo S."/>
            <person name="Pangilinan J."/>
            <person name="Riley R."/>
            <person name="LaButti K."/>
            <person name="Andreopoulos B."/>
            <person name="Lipzen A."/>
            <person name="Chen C."/>
            <person name="Yan M."/>
            <person name="Daum C."/>
            <person name="Ng V."/>
            <person name="Clum A."/>
            <person name="Steindorff A."/>
            <person name="Ohm R.A."/>
            <person name="Martin F."/>
            <person name="Silar P."/>
            <person name="Natvig D.O."/>
            <person name="Lalanne C."/>
            <person name="Gautier V."/>
            <person name="Ament-Velasquez S.L."/>
            <person name="Kruys A."/>
            <person name="Hutchinson M.I."/>
            <person name="Powell A.J."/>
            <person name="Barry K."/>
            <person name="Miller A.N."/>
            <person name="Grigoriev I.V."/>
            <person name="Debuchy R."/>
            <person name="Gladieux P."/>
            <person name="Hiltunen Thoren M."/>
            <person name="Johannesson H."/>
        </authorList>
    </citation>
    <scope>NUCLEOTIDE SEQUENCE</scope>
    <source>
        <strain evidence="19">CBS 958.72</strain>
    </source>
</reference>
<dbReference type="GO" id="GO:0046872">
    <property type="term" value="F:metal ion binding"/>
    <property type="evidence" value="ECO:0007669"/>
    <property type="project" value="UniProtKB-UniRule"/>
</dbReference>
<keyword evidence="4" id="KW-1003">Cell membrane</keyword>
<keyword evidence="6 15" id="KW-0349">Heme</keyword>
<evidence type="ECO:0000256" key="10">
    <source>
        <dbReference type="ARBA" id="ARBA00023004"/>
    </source>
</evidence>
<dbReference type="GO" id="GO:0098552">
    <property type="term" value="C:side of membrane"/>
    <property type="evidence" value="ECO:0007669"/>
    <property type="project" value="UniProtKB-KW"/>
</dbReference>
<keyword evidence="13" id="KW-0325">Glycoprotein</keyword>
<evidence type="ECO:0000256" key="9">
    <source>
        <dbReference type="ARBA" id="ARBA00022729"/>
    </source>
</evidence>
<keyword evidence="7" id="KW-0336">GPI-anchor</keyword>
<dbReference type="AlphaFoldDB" id="A0AAE0TWJ2"/>
<evidence type="ECO:0000256" key="2">
    <source>
        <dbReference type="ARBA" id="ARBA00004613"/>
    </source>
</evidence>
<evidence type="ECO:0000256" key="6">
    <source>
        <dbReference type="ARBA" id="ARBA00022617"/>
    </source>
</evidence>
<sequence length="275" mass="26763">MKPIAVVVASAWAAVAQTTGGLPPCGQICVNNMLSQGPELGCPTVNGAPDAACLCNKSNFGYGIRDCARQACPSADVGAVVNYGLTYCTSAAAAAAGPDSASSITVPPAISALGGPGAGVLLSPPPTLSTPLSAPSSAPLTPPASAPTGPVAATYTIGGATIVTTIAPSDLAPGLVPVPVQTLNSSTTEVVVVSNSSTTVTSLTTRQLVSVSTTDPAAVSTTTENSRTSTRTTRTTSAASSTSSSESTAGGMPIATIVKDNIFLGAVAVAAAVFL</sequence>
<evidence type="ECO:0000256" key="14">
    <source>
        <dbReference type="ARBA" id="ARBA00023288"/>
    </source>
</evidence>
<keyword evidence="8 15" id="KW-0479">Metal-binding</keyword>
<feature type="chain" id="PRO_5041960276" description="CFEM domain-containing protein" evidence="17">
    <location>
        <begin position="22"/>
        <end position="275"/>
    </location>
</feature>
<feature type="region of interest" description="Disordered" evidence="16">
    <location>
        <begin position="215"/>
        <end position="250"/>
    </location>
</feature>
<comment type="caution">
    <text evidence="19">The sequence shown here is derived from an EMBL/GenBank/DDBJ whole genome shotgun (WGS) entry which is preliminary data.</text>
</comment>
<evidence type="ECO:0000256" key="8">
    <source>
        <dbReference type="ARBA" id="ARBA00022723"/>
    </source>
</evidence>
<evidence type="ECO:0000256" key="16">
    <source>
        <dbReference type="SAM" id="MobiDB-lite"/>
    </source>
</evidence>
<evidence type="ECO:0000256" key="17">
    <source>
        <dbReference type="SAM" id="SignalP"/>
    </source>
</evidence>
<dbReference type="InterPro" id="IPR008427">
    <property type="entry name" value="Extracellular_membr_CFEM_dom"/>
</dbReference>
<keyword evidence="20" id="KW-1185">Reference proteome</keyword>
<evidence type="ECO:0000256" key="7">
    <source>
        <dbReference type="ARBA" id="ARBA00022622"/>
    </source>
</evidence>
<evidence type="ECO:0000313" key="20">
    <source>
        <dbReference type="Proteomes" id="UP001287356"/>
    </source>
</evidence>
<evidence type="ECO:0000313" key="19">
    <source>
        <dbReference type="EMBL" id="KAK3382116.1"/>
    </source>
</evidence>
<evidence type="ECO:0000256" key="11">
    <source>
        <dbReference type="ARBA" id="ARBA00023136"/>
    </source>
</evidence>
<proteinExistence type="inferred from homology"/>
<reference evidence="19" key="2">
    <citation type="submission" date="2023-06" db="EMBL/GenBank/DDBJ databases">
        <authorList>
            <consortium name="Lawrence Berkeley National Laboratory"/>
            <person name="Haridas S."/>
            <person name="Hensen N."/>
            <person name="Bonometti L."/>
            <person name="Westerberg I."/>
            <person name="Brannstrom I.O."/>
            <person name="Guillou S."/>
            <person name="Cros-Aarteil S."/>
            <person name="Calhoun S."/>
            <person name="Kuo A."/>
            <person name="Mondo S."/>
            <person name="Pangilinan J."/>
            <person name="Riley R."/>
            <person name="Labutti K."/>
            <person name="Andreopoulos B."/>
            <person name="Lipzen A."/>
            <person name="Chen C."/>
            <person name="Yanf M."/>
            <person name="Daum C."/>
            <person name="Ng V."/>
            <person name="Clum A."/>
            <person name="Steindorff A."/>
            <person name="Ohm R."/>
            <person name="Martin F."/>
            <person name="Silar P."/>
            <person name="Natvig D."/>
            <person name="Lalanne C."/>
            <person name="Gautier V."/>
            <person name="Ament-Velasquez S.L."/>
            <person name="Kruys A."/>
            <person name="Hutchinson M.I."/>
            <person name="Powell A.J."/>
            <person name="Barry K."/>
            <person name="Miller A.N."/>
            <person name="Grigoriev I.V."/>
            <person name="Debuchy R."/>
            <person name="Gladieux P."/>
            <person name="Thoren M.H."/>
            <person name="Johannesson H."/>
        </authorList>
    </citation>
    <scope>NUCLEOTIDE SEQUENCE</scope>
    <source>
        <strain evidence="19">CBS 958.72</strain>
    </source>
</reference>
<keyword evidence="12 15" id="KW-1015">Disulfide bond</keyword>
<dbReference type="GO" id="GO:0005576">
    <property type="term" value="C:extracellular region"/>
    <property type="evidence" value="ECO:0007669"/>
    <property type="project" value="UniProtKB-SubCell"/>
</dbReference>
<comment type="similarity">
    <text evidence="3">Belongs to the RBT5 family.</text>
</comment>
<evidence type="ECO:0000256" key="1">
    <source>
        <dbReference type="ARBA" id="ARBA00004609"/>
    </source>
</evidence>
<name>A0AAE0TWJ2_9PEZI</name>
<dbReference type="Pfam" id="PF05730">
    <property type="entry name" value="CFEM"/>
    <property type="match status" value="1"/>
</dbReference>
<keyword evidence="11" id="KW-0472">Membrane</keyword>
<evidence type="ECO:0000256" key="5">
    <source>
        <dbReference type="ARBA" id="ARBA00022525"/>
    </source>
</evidence>
<evidence type="ECO:0000256" key="12">
    <source>
        <dbReference type="ARBA" id="ARBA00023157"/>
    </source>
</evidence>
<feature type="binding site" description="axial binding residue" evidence="15">
    <location>
        <position position="50"/>
    </location>
    <ligand>
        <name>heme</name>
        <dbReference type="ChEBI" id="CHEBI:30413"/>
    </ligand>
    <ligandPart>
        <name>Fe</name>
        <dbReference type="ChEBI" id="CHEBI:18248"/>
    </ligandPart>
</feature>
<keyword evidence="14" id="KW-0449">Lipoprotein</keyword>
<evidence type="ECO:0000259" key="18">
    <source>
        <dbReference type="PROSITE" id="PS52012"/>
    </source>
</evidence>
<feature type="disulfide bond" evidence="15">
    <location>
        <begin position="55"/>
        <end position="88"/>
    </location>
</feature>
<evidence type="ECO:0000256" key="3">
    <source>
        <dbReference type="ARBA" id="ARBA00010031"/>
    </source>
</evidence>
<accession>A0AAE0TWJ2</accession>
<feature type="domain" description="CFEM" evidence="18">
    <location>
        <begin position="1"/>
        <end position="112"/>
    </location>
</feature>
<dbReference type="EMBL" id="JAULSN010000001">
    <property type="protein sequence ID" value="KAK3382116.1"/>
    <property type="molecule type" value="Genomic_DNA"/>
</dbReference>
<dbReference type="PROSITE" id="PS52012">
    <property type="entry name" value="CFEM"/>
    <property type="match status" value="1"/>
</dbReference>
<evidence type="ECO:0000256" key="15">
    <source>
        <dbReference type="PROSITE-ProRule" id="PRU01356"/>
    </source>
</evidence>
<feature type="compositionally biased region" description="Low complexity" evidence="16">
    <location>
        <begin position="215"/>
        <end position="249"/>
    </location>
</feature>
<gene>
    <name evidence="19" type="ORF">B0T24DRAFT_1283</name>
</gene>
<keyword evidence="5" id="KW-0964">Secreted</keyword>